<evidence type="ECO:0000256" key="8">
    <source>
        <dbReference type="ARBA" id="ARBA00066062"/>
    </source>
</evidence>
<dbReference type="GO" id="GO:0010757">
    <property type="term" value="P:negative regulation of plasminogen activation"/>
    <property type="evidence" value="ECO:0007669"/>
    <property type="project" value="TreeGrafter"/>
</dbReference>
<comment type="caution">
    <text evidence="12">The sequence shown here is derived from an EMBL/GenBank/DDBJ whole genome shotgun (WGS) entry which is preliminary data.</text>
</comment>
<dbReference type="PANTHER" id="PTHR11461">
    <property type="entry name" value="SERINE PROTEASE INHIBITOR, SERPIN"/>
    <property type="match status" value="1"/>
</dbReference>
<evidence type="ECO:0000256" key="5">
    <source>
        <dbReference type="ARBA" id="ARBA00040523"/>
    </source>
</evidence>
<feature type="region of interest" description="Disordered" evidence="10">
    <location>
        <begin position="45"/>
        <end position="115"/>
    </location>
</feature>
<dbReference type="EMBL" id="CAJRST010042022">
    <property type="protein sequence ID" value="CAG6022701.1"/>
    <property type="molecule type" value="Genomic_DNA"/>
</dbReference>
<dbReference type="Gene3D" id="2.30.39.10">
    <property type="entry name" value="Alpha-1-antitrypsin, domain 1"/>
    <property type="match status" value="1"/>
</dbReference>
<evidence type="ECO:0000256" key="1">
    <source>
        <dbReference type="ARBA" id="ARBA00009500"/>
    </source>
</evidence>
<dbReference type="GO" id="GO:0005615">
    <property type="term" value="C:extracellular space"/>
    <property type="evidence" value="ECO:0007669"/>
    <property type="project" value="InterPro"/>
</dbReference>
<dbReference type="InterPro" id="IPR023796">
    <property type="entry name" value="Serpin_dom"/>
</dbReference>
<dbReference type="InterPro" id="IPR000215">
    <property type="entry name" value="Serpin_fam"/>
</dbReference>
<dbReference type="AlphaFoldDB" id="A0A8S4C3D8"/>
<dbReference type="PANTHER" id="PTHR11461:SF49">
    <property type="entry name" value="PLASMINOGEN ACTIVATOR INHIBITOR 1"/>
    <property type="match status" value="1"/>
</dbReference>
<dbReference type="Pfam" id="PF00079">
    <property type="entry name" value="Serpin"/>
    <property type="match status" value="1"/>
</dbReference>
<protein>
    <recommendedName>
        <fullName evidence="5">Plasminogen activator inhibitor 1</fullName>
    </recommendedName>
    <alternativeName>
        <fullName evidence="6">Endothelial plasminogen activator inhibitor</fullName>
    </alternativeName>
    <alternativeName>
        <fullName evidence="7">Serpin E1</fullName>
    </alternativeName>
</protein>
<dbReference type="EMBL" id="CAJRST010042033">
    <property type="protein sequence ID" value="CAG6022727.1"/>
    <property type="molecule type" value="Genomic_DNA"/>
</dbReference>
<sequence>MPGPVTVVRSILSEAAERCAVLVKVAGGVDHLSGRTRFRRNQAPNPRYRLRPLPHNKQAGGRPWSHGPAFCRGRRPLAGTRVTAPAAERPEDGEVKNLQEGGQSDTAETNSSSSETSIPSMLCVYISLVLTLSRVGLSSLQDKQTDFGLRVFAQLTKSSAERSLAFSPYGVASVLAMAQLGADGSTYQALTNAMGFSLKERGMPQQQRLLQRSLAREEGLDIASGVMVERKMSLEKGYRRALAKTFRSHPHQVDFTNPDQAVDIINAWVSDHTSGAIPEFLASGSLSDETRLVILNALHFQHLWKVPFDPKLTQERLFHCANGSTVPVHMMRLTNRFNYGEFVTPDGVDYDVIEVPYEGDSMSMLLVSPFEPEVPLSALSADLSSLRIQQWRSEMKNAKRQLAMPRFSLSSEVNLKTALRDMGLGHIFNLATADFTRITSDERLCVSKVLQRVKIEVNEQGTKGAAATAAIMFSRMAVEEITLDRPFLFLIQHKHTGTILFMGQFNQPQ</sequence>
<keyword evidence="2" id="KW-0646">Protease inhibitor</keyword>
<name>A0A8S4C3D8_9TELE</name>
<evidence type="ECO:0000256" key="2">
    <source>
        <dbReference type="ARBA" id="ARBA00022690"/>
    </source>
</evidence>
<organism evidence="12 14">
    <name type="scientific">Menidia menidia</name>
    <name type="common">Atlantic silverside</name>
    <dbReference type="NCBI Taxonomy" id="238744"/>
    <lineage>
        <taxon>Eukaryota</taxon>
        <taxon>Metazoa</taxon>
        <taxon>Chordata</taxon>
        <taxon>Craniata</taxon>
        <taxon>Vertebrata</taxon>
        <taxon>Euteleostomi</taxon>
        <taxon>Actinopterygii</taxon>
        <taxon>Neopterygii</taxon>
        <taxon>Teleostei</taxon>
        <taxon>Neoteleostei</taxon>
        <taxon>Acanthomorphata</taxon>
        <taxon>Ovalentaria</taxon>
        <taxon>Atherinomorphae</taxon>
        <taxon>Atheriniformes</taxon>
        <taxon>Atherinopsidae</taxon>
        <taxon>Menidiinae</taxon>
        <taxon>Menidia</taxon>
    </lineage>
</organism>
<dbReference type="SMART" id="SM00093">
    <property type="entry name" value="SERPIN"/>
    <property type="match status" value="1"/>
</dbReference>
<accession>A0A8S4C3D8</accession>
<evidence type="ECO:0000313" key="13">
    <source>
        <dbReference type="EMBL" id="CAG6022727.1"/>
    </source>
</evidence>
<evidence type="ECO:0000313" key="12">
    <source>
        <dbReference type="EMBL" id="CAG6022701.1"/>
    </source>
</evidence>
<evidence type="ECO:0000256" key="4">
    <source>
        <dbReference type="ARBA" id="ARBA00022900"/>
    </source>
</evidence>
<dbReference type="GO" id="GO:0061044">
    <property type="term" value="P:negative regulation of vascular wound healing"/>
    <property type="evidence" value="ECO:0007669"/>
    <property type="project" value="TreeGrafter"/>
</dbReference>
<keyword evidence="4" id="KW-0722">Serine protease inhibitor</keyword>
<dbReference type="InterPro" id="IPR042185">
    <property type="entry name" value="Serpin_sf_2"/>
</dbReference>
<evidence type="ECO:0000256" key="6">
    <source>
        <dbReference type="ARBA" id="ARBA00041825"/>
    </source>
</evidence>
<evidence type="ECO:0000256" key="10">
    <source>
        <dbReference type="SAM" id="MobiDB-lite"/>
    </source>
</evidence>
<proteinExistence type="inferred from homology"/>
<evidence type="ECO:0000259" key="11">
    <source>
        <dbReference type="SMART" id="SM00093"/>
    </source>
</evidence>
<evidence type="ECO:0000256" key="9">
    <source>
        <dbReference type="RuleBase" id="RU000411"/>
    </source>
</evidence>
<evidence type="ECO:0000256" key="7">
    <source>
        <dbReference type="ARBA" id="ARBA00043166"/>
    </source>
</evidence>
<gene>
    <name evidence="12" type="ORF">MMEN_LOCUS22371</name>
    <name evidence="13" type="ORF">MMEN_LOCUS22373</name>
</gene>
<dbReference type="InterPro" id="IPR036186">
    <property type="entry name" value="Serpin_sf"/>
</dbReference>
<dbReference type="InterPro" id="IPR042178">
    <property type="entry name" value="Serpin_sf_1"/>
</dbReference>
<keyword evidence="14" id="KW-1185">Reference proteome</keyword>
<feature type="compositionally biased region" description="Basic and acidic residues" evidence="10">
    <location>
        <begin position="88"/>
        <end position="97"/>
    </location>
</feature>
<dbReference type="FunFam" id="3.30.497.10:FF:000006">
    <property type="entry name" value="Plasminogen activator inhibitor 1"/>
    <property type="match status" value="1"/>
</dbReference>
<dbReference type="OrthoDB" id="8179360at2759"/>
<feature type="domain" description="Serpin" evidence="11">
    <location>
        <begin position="149"/>
        <end position="508"/>
    </location>
</feature>
<keyword evidence="3" id="KW-0732">Signal</keyword>
<dbReference type="Proteomes" id="UP000677803">
    <property type="component" value="Unassembled WGS sequence"/>
</dbReference>
<reference evidence="12" key="1">
    <citation type="submission" date="2021-05" db="EMBL/GenBank/DDBJ databases">
        <authorList>
            <person name="Tigano A."/>
        </authorList>
    </citation>
    <scope>NUCLEOTIDE SEQUENCE</scope>
</reference>
<dbReference type="InterPro" id="IPR023795">
    <property type="entry name" value="Serpin_CS"/>
</dbReference>
<feature type="compositionally biased region" description="Low complexity" evidence="10">
    <location>
        <begin position="104"/>
        <end position="115"/>
    </location>
</feature>
<dbReference type="Gene3D" id="3.30.497.10">
    <property type="entry name" value="Antithrombin, subunit I, domain 2"/>
    <property type="match status" value="1"/>
</dbReference>
<comment type="subunit">
    <text evidence="8">Forms a heterodimer with TMPRSS7. Interacts with VTN. Binds LRP1B; binding is followed by internalization and degradation. Interacts with PPP1CB. In complex with PLAU/uPA, interacts with PLAUR/uPAR. Interacts with SORL1 and LRP1, either alone or in complex with PLAU; these interactions are abolished in the presence of LRPAP1/RAP. The ternary complex composed of PLAUR-PLAU-PAI1 also interacts with SORL1. Interacts with PLAT/tPA. Also interacts with SORL1, when complexed to PLAT/tPA.</text>
</comment>
<evidence type="ECO:0000256" key="3">
    <source>
        <dbReference type="ARBA" id="ARBA00022729"/>
    </source>
</evidence>
<dbReference type="SUPFAM" id="SSF56574">
    <property type="entry name" value="Serpins"/>
    <property type="match status" value="1"/>
</dbReference>
<comment type="similarity">
    <text evidence="1 9">Belongs to the serpin family.</text>
</comment>
<dbReference type="GO" id="GO:0004867">
    <property type="term" value="F:serine-type endopeptidase inhibitor activity"/>
    <property type="evidence" value="ECO:0007669"/>
    <property type="project" value="UniProtKB-KW"/>
</dbReference>
<evidence type="ECO:0000313" key="14">
    <source>
        <dbReference type="Proteomes" id="UP000677803"/>
    </source>
</evidence>
<dbReference type="PROSITE" id="PS00284">
    <property type="entry name" value="SERPIN"/>
    <property type="match status" value="1"/>
</dbReference>